<dbReference type="EMBL" id="JACXIZ010000043">
    <property type="protein sequence ID" value="MBD2847630.1"/>
    <property type="molecule type" value="Genomic_DNA"/>
</dbReference>
<dbReference type="Proteomes" id="UP000621560">
    <property type="component" value="Unassembled WGS sequence"/>
</dbReference>
<sequence length="220" mass="25198">MAARQDDWLAEIEHLDEQVWPDVYEAYLHYMRALTDLLRGMEVRLPRNAGHRVRQLQQPLERLLEDYARKNEHCRAAYAASNRADDVLRARAADARRARGLGLELQRVLIAAGKRPDRDPDMRALRTIPLRGPTKRRVYRKATDLQGAAVKTSASPAPARIWTPVATKSAVWRPRRNSNGAGRPRRAYERADRAADEAVRLTGKGAKLRKPRRRSSKKRE</sequence>
<evidence type="ECO:0000256" key="1">
    <source>
        <dbReference type="SAM" id="MobiDB-lite"/>
    </source>
</evidence>
<name>A0A927BXW9_9BACL</name>
<accession>A0A927BXW9</accession>
<proteinExistence type="predicted"/>
<feature type="region of interest" description="Disordered" evidence="1">
    <location>
        <begin position="172"/>
        <end position="220"/>
    </location>
</feature>
<feature type="compositionally biased region" description="Basic and acidic residues" evidence="1">
    <location>
        <begin position="186"/>
        <end position="199"/>
    </location>
</feature>
<dbReference type="RefSeq" id="WP_190920738.1">
    <property type="nucleotide sequence ID" value="NZ_JACXIZ010000043.1"/>
</dbReference>
<reference evidence="2" key="1">
    <citation type="submission" date="2020-09" db="EMBL/GenBank/DDBJ databases">
        <title>A novel bacterium of genus Paenibacillus, isolated from South China Sea.</title>
        <authorList>
            <person name="Huang H."/>
            <person name="Mo K."/>
            <person name="Hu Y."/>
        </authorList>
    </citation>
    <scope>NUCLEOTIDE SEQUENCE</scope>
    <source>
        <strain evidence="2">IB182496</strain>
    </source>
</reference>
<comment type="caution">
    <text evidence="2">The sequence shown here is derived from an EMBL/GenBank/DDBJ whole genome shotgun (WGS) entry which is preliminary data.</text>
</comment>
<evidence type="ECO:0000313" key="2">
    <source>
        <dbReference type="EMBL" id="MBD2847630.1"/>
    </source>
</evidence>
<gene>
    <name evidence="2" type="ORF">IDH44_20765</name>
</gene>
<protein>
    <submittedName>
        <fullName evidence="2">Uncharacterized protein</fullName>
    </submittedName>
</protein>
<keyword evidence="3" id="KW-1185">Reference proteome</keyword>
<dbReference type="AlphaFoldDB" id="A0A927BXW9"/>
<evidence type="ECO:0000313" key="3">
    <source>
        <dbReference type="Proteomes" id="UP000621560"/>
    </source>
</evidence>
<feature type="compositionally biased region" description="Basic residues" evidence="1">
    <location>
        <begin position="206"/>
        <end position="220"/>
    </location>
</feature>
<organism evidence="2 3">
    <name type="scientific">Paenibacillus sabuli</name>
    <dbReference type="NCBI Taxonomy" id="2772509"/>
    <lineage>
        <taxon>Bacteria</taxon>
        <taxon>Bacillati</taxon>
        <taxon>Bacillota</taxon>
        <taxon>Bacilli</taxon>
        <taxon>Bacillales</taxon>
        <taxon>Paenibacillaceae</taxon>
        <taxon>Paenibacillus</taxon>
    </lineage>
</organism>